<gene>
    <name evidence="2" type="ORF">SCUD_LOCUS15618</name>
</gene>
<name>A0A183KKQ6_9TREM</name>
<keyword evidence="3" id="KW-1185">Reference proteome</keyword>
<organism evidence="4">
    <name type="scientific">Schistosoma curassoni</name>
    <dbReference type="NCBI Taxonomy" id="6186"/>
    <lineage>
        <taxon>Eukaryota</taxon>
        <taxon>Metazoa</taxon>
        <taxon>Spiralia</taxon>
        <taxon>Lophotrochozoa</taxon>
        <taxon>Platyhelminthes</taxon>
        <taxon>Trematoda</taxon>
        <taxon>Digenea</taxon>
        <taxon>Strigeidida</taxon>
        <taxon>Schistosomatoidea</taxon>
        <taxon>Schistosomatidae</taxon>
        <taxon>Schistosoma</taxon>
    </lineage>
</organism>
<evidence type="ECO:0000256" key="1">
    <source>
        <dbReference type="SAM" id="MobiDB-lite"/>
    </source>
</evidence>
<proteinExistence type="predicted"/>
<protein>
    <submittedName>
        <fullName evidence="2 4">Uncharacterized protein</fullName>
    </submittedName>
</protein>
<evidence type="ECO:0000313" key="2">
    <source>
        <dbReference type="EMBL" id="VDP59703.1"/>
    </source>
</evidence>
<dbReference type="Proteomes" id="UP000279833">
    <property type="component" value="Unassembled WGS sequence"/>
</dbReference>
<evidence type="ECO:0000313" key="4">
    <source>
        <dbReference type="WBParaSite" id="SCUD_0001562101-mRNA-1"/>
    </source>
</evidence>
<sequence>MTRTIDDNIIVVDYRMKDDEIFKRIKIPTFVQLILQISEVQQQQNNDLNNHNSCSTPRNEVDNRINNKSINRNDSAHGNVDPPLTERSTLERLVGLYLNVW</sequence>
<reference evidence="2 3" key="2">
    <citation type="submission" date="2018-11" db="EMBL/GenBank/DDBJ databases">
        <authorList>
            <consortium name="Pathogen Informatics"/>
        </authorList>
    </citation>
    <scope>NUCLEOTIDE SEQUENCE [LARGE SCALE GENOMIC DNA]</scope>
    <source>
        <strain evidence="2">Dakar</strain>
        <strain evidence="3">Dakar, Senegal</strain>
    </source>
</reference>
<evidence type="ECO:0000313" key="3">
    <source>
        <dbReference type="Proteomes" id="UP000279833"/>
    </source>
</evidence>
<dbReference type="AlphaFoldDB" id="A0A183KKQ6"/>
<dbReference type="WBParaSite" id="SCUD_0001562101-mRNA-1">
    <property type="protein sequence ID" value="SCUD_0001562101-mRNA-1"/>
    <property type="gene ID" value="SCUD_0001562101"/>
</dbReference>
<accession>A0A183KKQ6</accession>
<reference evidence="4" key="1">
    <citation type="submission" date="2016-06" db="UniProtKB">
        <authorList>
            <consortium name="WormBaseParasite"/>
        </authorList>
    </citation>
    <scope>IDENTIFICATION</scope>
</reference>
<dbReference type="STRING" id="6186.A0A183KKQ6"/>
<dbReference type="EMBL" id="UZAK01037792">
    <property type="protein sequence ID" value="VDP59703.1"/>
    <property type="molecule type" value="Genomic_DNA"/>
</dbReference>
<feature type="region of interest" description="Disordered" evidence="1">
    <location>
        <begin position="46"/>
        <end position="84"/>
    </location>
</feature>